<dbReference type="GO" id="GO:0000160">
    <property type="term" value="P:phosphorelay signal transduction system"/>
    <property type="evidence" value="ECO:0007669"/>
    <property type="project" value="InterPro"/>
</dbReference>
<evidence type="ECO:0000313" key="5">
    <source>
        <dbReference type="EMBL" id="CAB4700539.1"/>
    </source>
</evidence>
<dbReference type="PANTHER" id="PTHR45566">
    <property type="entry name" value="HTH-TYPE TRANSCRIPTIONAL REGULATOR YHJB-RELATED"/>
    <property type="match status" value="1"/>
</dbReference>
<dbReference type="CDD" id="cd17535">
    <property type="entry name" value="REC_NarL-like"/>
    <property type="match status" value="1"/>
</dbReference>
<dbReference type="PANTHER" id="PTHR45566:SF1">
    <property type="entry name" value="HTH-TYPE TRANSCRIPTIONAL REGULATOR YHJB-RELATED"/>
    <property type="match status" value="1"/>
</dbReference>
<dbReference type="InterPro" id="IPR001789">
    <property type="entry name" value="Sig_transdc_resp-reg_receiver"/>
</dbReference>
<evidence type="ECO:0000256" key="1">
    <source>
        <dbReference type="ARBA" id="ARBA00022553"/>
    </source>
</evidence>
<protein>
    <submittedName>
        <fullName evidence="7">Unannotated protein</fullName>
    </submittedName>
</protein>
<dbReference type="InterPro" id="IPR051015">
    <property type="entry name" value="EvgA-like"/>
</dbReference>
<evidence type="ECO:0000313" key="7">
    <source>
        <dbReference type="EMBL" id="CAB5072622.1"/>
    </source>
</evidence>
<dbReference type="Gene3D" id="3.40.50.2300">
    <property type="match status" value="1"/>
</dbReference>
<dbReference type="SUPFAM" id="SSF52172">
    <property type="entry name" value="CheY-like"/>
    <property type="match status" value="1"/>
</dbReference>
<dbReference type="EMBL" id="CAFBRC010000014">
    <property type="protein sequence ID" value="CAB5072622.1"/>
    <property type="molecule type" value="Genomic_DNA"/>
</dbReference>
<dbReference type="PRINTS" id="PR00038">
    <property type="entry name" value="HTHLUXR"/>
</dbReference>
<dbReference type="Gene3D" id="1.10.10.10">
    <property type="entry name" value="Winged helix-like DNA-binding domain superfamily/Winged helix DNA-binding domain"/>
    <property type="match status" value="1"/>
</dbReference>
<dbReference type="GO" id="GO:0006355">
    <property type="term" value="P:regulation of DNA-templated transcription"/>
    <property type="evidence" value="ECO:0007669"/>
    <property type="project" value="InterPro"/>
</dbReference>
<proteinExistence type="predicted"/>
<reference evidence="7" key="1">
    <citation type="submission" date="2020-05" db="EMBL/GenBank/DDBJ databases">
        <authorList>
            <person name="Chiriac C."/>
            <person name="Salcher M."/>
            <person name="Ghai R."/>
            <person name="Kavagutti S V."/>
        </authorList>
    </citation>
    <scope>NUCLEOTIDE SEQUENCE</scope>
</reference>
<dbReference type="InterPro" id="IPR016032">
    <property type="entry name" value="Sig_transdc_resp-reg_C-effctor"/>
</dbReference>
<dbReference type="EMBL" id="CAEZXN010000027">
    <property type="protein sequence ID" value="CAB4700539.1"/>
    <property type="molecule type" value="Genomic_DNA"/>
</dbReference>
<dbReference type="EMBL" id="CAEZXB010000062">
    <property type="protein sequence ID" value="CAB4689950.1"/>
    <property type="molecule type" value="Genomic_DNA"/>
</dbReference>
<evidence type="ECO:0000259" key="3">
    <source>
        <dbReference type="PROSITE" id="PS50110"/>
    </source>
</evidence>
<keyword evidence="2" id="KW-0238">DNA-binding</keyword>
<keyword evidence="1" id="KW-0597">Phosphoprotein</keyword>
<gene>
    <name evidence="4" type="ORF">UFOPK2342_01713</name>
    <name evidence="5" type="ORF">UFOPK2423_01154</name>
    <name evidence="6" type="ORF">UFOPK3266_01451</name>
    <name evidence="7" type="ORF">UFOPK4367_00320</name>
</gene>
<name>A0A6J7V4Z1_9ZZZZ</name>
<sequence>MHILILEDHPIVLDAIKSRIERELVGAQISYAGASLEDALLSVEANKPVCAVVDLDLGDGRSPVNIVSQLAAKNIPILVMSALGEAAVVKSVLSAGARGYFTKTAALDQLLVALQTVLAGGIYLSPQVAGIINAPESRFKLSEREKSALVLYTSGLTMEEVGNRMGVATSTASEYVDRVRAKFRAEGRSAKTKVDLLKLAQEFGLA</sequence>
<dbReference type="EMBL" id="CAFBAA010000049">
    <property type="protein sequence ID" value="CAB4845181.1"/>
    <property type="molecule type" value="Genomic_DNA"/>
</dbReference>
<dbReference type="SMART" id="SM00421">
    <property type="entry name" value="HTH_LUXR"/>
    <property type="match status" value="1"/>
</dbReference>
<dbReference type="AlphaFoldDB" id="A0A6J7V4Z1"/>
<dbReference type="SMART" id="SM00448">
    <property type="entry name" value="REC"/>
    <property type="match status" value="1"/>
</dbReference>
<dbReference type="Pfam" id="PF00072">
    <property type="entry name" value="Response_reg"/>
    <property type="match status" value="1"/>
</dbReference>
<dbReference type="InterPro" id="IPR000792">
    <property type="entry name" value="Tscrpt_reg_LuxR_C"/>
</dbReference>
<evidence type="ECO:0000256" key="2">
    <source>
        <dbReference type="ARBA" id="ARBA00023125"/>
    </source>
</evidence>
<dbReference type="SUPFAM" id="SSF46894">
    <property type="entry name" value="C-terminal effector domain of the bipartite response regulators"/>
    <property type="match status" value="1"/>
</dbReference>
<dbReference type="InterPro" id="IPR011006">
    <property type="entry name" value="CheY-like_superfamily"/>
</dbReference>
<dbReference type="InterPro" id="IPR036388">
    <property type="entry name" value="WH-like_DNA-bd_sf"/>
</dbReference>
<organism evidence="7">
    <name type="scientific">freshwater metagenome</name>
    <dbReference type="NCBI Taxonomy" id="449393"/>
    <lineage>
        <taxon>unclassified sequences</taxon>
        <taxon>metagenomes</taxon>
        <taxon>ecological metagenomes</taxon>
    </lineage>
</organism>
<dbReference type="Pfam" id="PF00196">
    <property type="entry name" value="GerE"/>
    <property type="match status" value="1"/>
</dbReference>
<accession>A0A6J7V4Z1</accession>
<evidence type="ECO:0000313" key="4">
    <source>
        <dbReference type="EMBL" id="CAB4689950.1"/>
    </source>
</evidence>
<dbReference type="GO" id="GO:0003677">
    <property type="term" value="F:DNA binding"/>
    <property type="evidence" value="ECO:0007669"/>
    <property type="project" value="UniProtKB-KW"/>
</dbReference>
<dbReference type="InterPro" id="IPR058245">
    <property type="entry name" value="NreC/VraR/RcsB-like_REC"/>
</dbReference>
<dbReference type="PROSITE" id="PS50110">
    <property type="entry name" value="RESPONSE_REGULATORY"/>
    <property type="match status" value="1"/>
</dbReference>
<feature type="domain" description="Response regulatory" evidence="3">
    <location>
        <begin position="2"/>
        <end position="118"/>
    </location>
</feature>
<evidence type="ECO:0000313" key="6">
    <source>
        <dbReference type="EMBL" id="CAB4845181.1"/>
    </source>
</evidence>